<evidence type="ECO:0000256" key="1">
    <source>
        <dbReference type="SAM" id="Phobius"/>
    </source>
</evidence>
<evidence type="ECO:0000313" key="3">
    <source>
        <dbReference type="Proteomes" id="UP000318538"/>
    </source>
</evidence>
<reference evidence="2 3" key="1">
    <citation type="submission" date="2019-02" db="EMBL/GenBank/DDBJ databases">
        <title>Deep-cultivation of Planctomycetes and their phenomic and genomic characterization uncovers novel biology.</title>
        <authorList>
            <person name="Wiegand S."/>
            <person name="Jogler M."/>
            <person name="Boedeker C."/>
            <person name="Pinto D."/>
            <person name="Vollmers J."/>
            <person name="Rivas-Marin E."/>
            <person name="Kohn T."/>
            <person name="Peeters S.H."/>
            <person name="Heuer A."/>
            <person name="Rast P."/>
            <person name="Oberbeckmann S."/>
            <person name="Bunk B."/>
            <person name="Jeske O."/>
            <person name="Meyerdierks A."/>
            <person name="Storesund J.E."/>
            <person name="Kallscheuer N."/>
            <person name="Luecker S."/>
            <person name="Lage O.M."/>
            <person name="Pohl T."/>
            <person name="Merkel B.J."/>
            <person name="Hornburger P."/>
            <person name="Mueller R.-W."/>
            <person name="Bruemmer F."/>
            <person name="Labrenz M."/>
            <person name="Spormann A.M."/>
            <person name="Op den Camp H."/>
            <person name="Overmann J."/>
            <person name="Amann R."/>
            <person name="Jetten M.S.M."/>
            <person name="Mascher T."/>
            <person name="Medema M.H."/>
            <person name="Devos D.P."/>
            <person name="Kaster A.-K."/>
            <person name="Ovreas L."/>
            <person name="Rohde M."/>
            <person name="Galperin M.Y."/>
            <person name="Jogler C."/>
        </authorList>
    </citation>
    <scope>NUCLEOTIDE SEQUENCE [LARGE SCALE GENOMIC DNA]</scope>
    <source>
        <strain evidence="2 3">K22_7</strain>
    </source>
</reference>
<proteinExistence type="predicted"/>
<protein>
    <recommendedName>
        <fullName evidence="4">LemA family protein</fullName>
    </recommendedName>
</protein>
<dbReference type="AlphaFoldDB" id="A0A517NL41"/>
<organism evidence="2 3">
    <name type="scientific">Rubripirellula lacrimiformis</name>
    <dbReference type="NCBI Taxonomy" id="1930273"/>
    <lineage>
        <taxon>Bacteria</taxon>
        <taxon>Pseudomonadati</taxon>
        <taxon>Planctomycetota</taxon>
        <taxon>Planctomycetia</taxon>
        <taxon>Pirellulales</taxon>
        <taxon>Pirellulaceae</taxon>
        <taxon>Rubripirellula</taxon>
    </lineage>
</organism>
<accession>A0A517NL41</accession>
<gene>
    <name evidence="2" type="ORF">K227x_62700</name>
</gene>
<keyword evidence="1" id="KW-0472">Membrane</keyword>
<name>A0A517NL41_9BACT</name>
<dbReference type="Gene3D" id="1.20.1440.20">
    <property type="entry name" value="LemA-like domain"/>
    <property type="match status" value="1"/>
</dbReference>
<dbReference type="Proteomes" id="UP000318538">
    <property type="component" value="Chromosome"/>
</dbReference>
<keyword evidence="1" id="KW-0812">Transmembrane</keyword>
<sequence>MTFWLVYACMMRRSGRGDKYQYSTESILVSFWASGGEGGTDHQRPDVCVNWGRQEQGLDTVVFCILGICTAAIVAAVVIGGVRKRRRGLVELERQTCQHWQVLQKQLLDRHLIVTHLLDSLPVGVGDQSDRDQLRTLNETAAHSVRSLAVESAPASLYCQVAADQDRFISPMNRLIATVVSNPAVSEKPCVVACLSGLRDAGNNIQESQSTFNASVNAYQDHLASVTADGIPQTLRPLTVHEIDFGRLLFGAGSSGKQGSVVADPEA</sequence>
<feature type="transmembrane region" description="Helical" evidence="1">
    <location>
        <begin position="60"/>
        <end position="82"/>
    </location>
</feature>
<evidence type="ECO:0008006" key="4">
    <source>
        <dbReference type="Google" id="ProtNLM"/>
    </source>
</evidence>
<dbReference type="InterPro" id="IPR023353">
    <property type="entry name" value="LemA-like_dom_sf"/>
</dbReference>
<evidence type="ECO:0000313" key="2">
    <source>
        <dbReference type="EMBL" id="QDT07841.1"/>
    </source>
</evidence>
<keyword evidence="1" id="KW-1133">Transmembrane helix</keyword>
<keyword evidence="3" id="KW-1185">Reference proteome</keyword>
<dbReference type="EMBL" id="CP036525">
    <property type="protein sequence ID" value="QDT07841.1"/>
    <property type="molecule type" value="Genomic_DNA"/>
</dbReference>
<dbReference type="KEGG" id="rlc:K227x_62700"/>